<keyword evidence="2 6" id="KW-1003">Cell membrane</keyword>
<feature type="binding site" evidence="6">
    <location>
        <position position="347"/>
    </location>
    <ligand>
        <name>Zn(2+)</name>
        <dbReference type="ChEBI" id="CHEBI:29105"/>
    </ligand>
</feature>
<keyword evidence="1 6" id="KW-0813">Transport</keyword>
<comment type="similarity">
    <text evidence="6">Belongs to the inorganic carbon transporter (TC 9.A.2) DabA family.</text>
</comment>
<evidence type="ECO:0000256" key="6">
    <source>
        <dbReference type="HAMAP-Rule" id="MF_01871"/>
    </source>
</evidence>
<comment type="subunit">
    <text evidence="6">Forms a complex with DabB.</text>
</comment>
<accession>A0A7G5GX58</accession>
<dbReference type="GO" id="GO:0008270">
    <property type="term" value="F:zinc ion binding"/>
    <property type="evidence" value="ECO:0007669"/>
    <property type="project" value="UniProtKB-UniRule"/>
</dbReference>
<evidence type="ECO:0000313" key="8">
    <source>
        <dbReference type="Proteomes" id="UP000515369"/>
    </source>
</evidence>
<evidence type="ECO:0000256" key="4">
    <source>
        <dbReference type="ARBA" id="ARBA00022833"/>
    </source>
</evidence>
<dbReference type="RefSeq" id="WP_182460708.1">
    <property type="nucleotide sequence ID" value="NZ_CP059732.1"/>
</dbReference>
<keyword evidence="4 6" id="KW-0862">Zinc</keyword>
<dbReference type="Proteomes" id="UP000515369">
    <property type="component" value="Chromosome"/>
</dbReference>
<feature type="binding site" evidence="6">
    <location>
        <position position="515"/>
    </location>
    <ligand>
        <name>Zn(2+)</name>
        <dbReference type="ChEBI" id="CHEBI:29105"/>
    </ligand>
</feature>
<feature type="binding site" evidence="6">
    <location>
        <position position="530"/>
    </location>
    <ligand>
        <name>Zn(2+)</name>
        <dbReference type="ChEBI" id="CHEBI:29105"/>
    </ligand>
</feature>
<organism evidence="7 8">
    <name type="scientific">Spirosoma foliorum</name>
    <dbReference type="NCBI Taxonomy" id="2710596"/>
    <lineage>
        <taxon>Bacteria</taxon>
        <taxon>Pseudomonadati</taxon>
        <taxon>Bacteroidota</taxon>
        <taxon>Cytophagia</taxon>
        <taxon>Cytophagales</taxon>
        <taxon>Cytophagaceae</taxon>
        <taxon>Spirosoma</taxon>
    </lineage>
</organism>
<evidence type="ECO:0000313" key="7">
    <source>
        <dbReference type="EMBL" id="QMW03450.1"/>
    </source>
</evidence>
<dbReference type="GO" id="GO:0005886">
    <property type="term" value="C:plasma membrane"/>
    <property type="evidence" value="ECO:0007669"/>
    <property type="project" value="UniProtKB-SubCell"/>
</dbReference>
<dbReference type="PANTHER" id="PTHR38344">
    <property type="entry name" value="UPF0753 PROTEIN AQ_863"/>
    <property type="match status" value="1"/>
</dbReference>
<evidence type="ECO:0000256" key="1">
    <source>
        <dbReference type="ARBA" id="ARBA00022448"/>
    </source>
</evidence>
<dbReference type="InterPro" id="IPR018752">
    <property type="entry name" value="DabA"/>
</dbReference>
<dbReference type="HAMAP" id="MF_01871">
    <property type="entry name" value="DabA"/>
    <property type="match status" value="1"/>
</dbReference>
<feature type="binding site" evidence="6">
    <location>
        <position position="349"/>
    </location>
    <ligand>
        <name>Zn(2+)</name>
        <dbReference type="ChEBI" id="CHEBI:29105"/>
    </ligand>
</feature>
<dbReference type="KEGG" id="sfol:H3H32_00310"/>
<evidence type="ECO:0000256" key="2">
    <source>
        <dbReference type="ARBA" id="ARBA00022475"/>
    </source>
</evidence>
<proteinExistence type="inferred from homology"/>
<keyword evidence="3 6" id="KW-0479">Metal-binding</keyword>
<keyword evidence="8" id="KW-1185">Reference proteome</keyword>
<comment type="cofactor">
    <cofactor evidence="6">
        <name>Zn(2+)</name>
        <dbReference type="ChEBI" id="CHEBI:29105"/>
    </cofactor>
</comment>
<name>A0A7G5GX58_9BACT</name>
<dbReference type="PANTHER" id="PTHR38344:SF1">
    <property type="entry name" value="INORGANIC CARBON TRANSPORTER SUBUNIT DABA-RELATED"/>
    <property type="match status" value="1"/>
</dbReference>
<reference evidence="7 8" key="1">
    <citation type="submission" date="2020-07" db="EMBL/GenBank/DDBJ databases">
        <title>Spirosoma foliorum sp. nov., isolated from the leaves on the Nejang mountain Korea, Republic of.</title>
        <authorList>
            <person name="Ho H."/>
            <person name="Lee Y.-J."/>
            <person name="Nurcahyanto D.-A."/>
            <person name="Kim S.-G."/>
        </authorList>
    </citation>
    <scope>NUCLEOTIDE SEQUENCE [LARGE SCALE GENOMIC DNA]</scope>
    <source>
        <strain evidence="7 8">PL0136</strain>
    </source>
</reference>
<dbReference type="EMBL" id="CP059732">
    <property type="protein sequence ID" value="QMW03450.1"/>
    <property type="molecule type" value="Genomic_DNA"/>
</dbReference>
<protein>
    <recommendedName>
        <fullName evidence="6">Probable inorganic carbon transporter subunit DabA</fullName>
    </recommendedName>
</protein>
<dbReference type="Pfam" id="PF10070">
    <property type="entry name" value="DabA"/>
    <property type="match status" value="1"/>
</dbReference>
<gene>
    <name evidence="6" type="primary">dabA</name>
    <name evidence="7" type="ORF">H3H32_00310</name>
</gene>
<keyword evidence="5 6" id="KW-0472">Membrane</keyword>
<dbReference type="AlphaFoldDB" id="A0A7G5GX58"/>
<comment type="function">
    <text evidence="6">Part of an energy-coupled inorganic carbon pump.</text>
</comment>
<comment type="subcellular location">
    <subcellularLocation>
        <location evidence="6">Cell membrane</location>
        <topology evidence="6">Peripheral membrane protein</topology>
    </subcellularLocation>
</comment>
<evidence type="ECO:0000256" key="3">
    <source>
        <dbReference type="ARBA" id="ARBA00022723"/>
    </source>
</evidence>
<evidence type="ECO:0000256" key="5">
    <source>
        <dbReference type="ARBA" id="ARBA00023136"/>
    </source>
</evidence>
<sequence length="847" mass="96380">MNGQPLFSSDTLRIPETRQRSTAFVEQDVLQDLKHYLPTQAPLKDFVHHNPLHGFQHQPFDGAIQQAAEWLGYRILFSLEEFRALFTTHRISEAVLDGLLLERKGAHELPIWKFKLLRKNYPPLPTPRIGQLRAHWKQKYQLDLDARVHPILFRLLCGFLDQGIAVDAFPYRHLDFLSAIRALEQSSLVSLFRSQRVRRLFRSNTCTITNLLTLLVGQESLYKQYLFDQQLAHPGWSGMVAVIEDQPQSLLDLRRITLQQVILLELLLEIDALDAQFGERWQPLGQPPLDQAIDLFSPVIPTEQWEVLYLWQQAYEWSYYDQVLAGIKAAPTADSLGSSKSFQGIFCLDDRECSFRRYLETLEPDCQTFGTPGHFNVEFFFQPQSAKTYTKRCPPPVTPRYLIKGLGQVQNRQTSTPFTKSSQTLLWGFSHALGFRSALQLFLSVVHPMRTSAMTASSPYRQSDSRLLVENTSLKKENGLQLGFNLDEMVERVAGLLTSIGLVEEFAPIVYVIGHGASSVNNPYYADYDCGACSGRPGSINARVICIMANDPRVRERLRDKGIDIPTETQFLSGLHDTTRDDICFYDEALLSLVNTKRHQQYIALFKQALDQNAKERSRRFESIDSRLSAATIHAQIRRRSVALFEPRPELNHATNAICLIGQRSLSRHLFLDRRSFLNSYDYRLDPSGQALARIVQAAAPVCGGINLEYFFSRVDTQKLGAGSKLPHNIMGLIGVANGFDGDLRPGLPTQMTEVHDPLRLLMVIEQTPDVVLKAIQQSPQTYEWFINEWIHLVVVNPHTRSLSRFRSGTFQPYQPHQKKVEAITDLPALIAANQTSLPVYQLAEHL</sequence>